<keyword evidence="12" id="KW-1185">Reference proteome</keyword>
<dbReference type="GO" id="GO:0004845">
    <property type="term" value="F:uracil phosphoribosyltransferase activity"/>
    <property type="evidence" value="ECO:0007669"/>
    <property type="project" value="UniProtKB-EC"/>
</dbReference>
<evidence type="ECO:0000256" key="2">
    <source>
        <dbReference type="ARBA" id="ARBA00005180"/>
    </source>
</evidence>
<keyword evidence="6" id="KW-0328">Glycosyltransferase</keyword>
<comment type="caution">
    <text evidence="11">The sequence shown here is derived from an EMBL/GenBank/DDBJ whole genome shotgun (WGS) entry which is preliminary data.</text>
</comment>
<dbReference type="EMBL" id="JANBOH010000082">
    <property type="protein sequence ID" value="KAJ1645941.1"/>
    <property type="molecule type" value="Genomic_DNA"/>
</dbReference>
<evidence type="ECO:0000313" key="12">
    <source>
        <dbReference type="Proteomes" id="UP001145021"/>
    </source>
</evidence>
<evidence type="ECO:0000256" key="3">
    <source>
        <dbReference type="ARBA" id="ARBA00009516"/>
    </source>
</evidence>
<keyword evidence="9" id="KW-0342">GTP-binding</keyword>
<dbReference type="GO" id="GO:0005525">
    <property type="term" value="F:GTP binding"/>
    <property type="evidence" value="ECO:0007669"/>
    <property type="project" value="UniProtKB-KW"/>
</dbReference>
<evidence type="ECO:0000259" key="10">
    <source>
        <dbReference type="Pfam" id="PF14681"/>
    </source>
</evidence>
<evidence type="ECO:0000256" key="7">
    <source>
        <dbReference type="ARBA" id="ARBA00022679"/>
    </source>
</evidence>
<evidence type="ECO:0000256" key="9">
    <source>
        <dbReference type="ARBA" id="ARBA00023134"/>
    </source>
</evidence>
<comment type="similarity">
    <text evidence="3">Belongs to the UPRTase family.</text>
</comment>
<dbReference type="NCBIfam" id="NF001097">
    <property type="entry name" value="PRK00129.1"/>
    <property type="match status" value="1"/>
</dbReference>
<dbReference type="CDD" id="cd06223">
    <property type="entry name" value="PRTases_typeI"/>
    <property type="match status" value="1"/>
</dbReference>
<dbReference type="AlphaFoldDB" id="A0A9W7XJH3"/>
<feature type="domain" description="Phosphoribosyltransferase" evidence="10">
    <location>
        <begin position="7"/>
        <end position="209"/>
    </location>
</feature>
<keyword evidence="8" id="KW-0547">Nucleotide-binding</keyword>
<accession>A0A9W7XJH3</accession>
<evidence type="ECO:0000313" key="11">
    <source>
        <dbReference type="EMBL" id="KAJ1645941.1"/>
    </source>
</evidence>
<evidence type="ECO:0000256" key="5">
    <source>
        <dbReference type="ARBA" id="ARBA00022533"/>
    </source>
</evidence>
<dbReference type="InterPro" id="IPR000836">
    <property type="entry name" value="PRTase_dom"/>
</dbReference>
<keyword evidence="5" id="KW-0021">Allosteric enzyme</keyword>
<dbReference type="InterPro" id="IPR029057">
    <property type="entry name" value="PRTase-like"/>
</dbReference>
<evidence type="ECO:0000256" key="6">
    <source>
        <dbReference type="ARBA" id="ARBA00022676"/>
    </source>
</evidence>
<comment type="pathway">
    <text evidence="2">Pyrimidine metabolism; UMP biosynthesis via salvage pathway; UMP from uracil: step 1/1.</text>
</comment>
<gene>
    <name evidence="11" type="ORF">LPJ64_002532</name>
</gene>
<dbReference type="Gene3D" id="3.40.50.2020">
    <property type="match status" value="1"/>
</dbReference>
<protein>
    <recommendedName>
        <fullName evidence="4">uracil phosphoribosyltransferase</fullName>
        <ecNumber evidence="4">2.4.2.9</ecNumber>
    </recommendedName>
</protein>
<sequence length="210" mass="23131">MAANISVSQHPIIKQKISELRNVKTTSREVRELIDSISRLMMYDVTMDIDLAPVGTEQSPVGTYTEMRVATKVALIPVLRSGLAMLNAASDLLHDAEIRHLGLFREETTLQPVEYYNKLPRVCGVDECVVLDPMIATGGTAEAAVQILQHWGVRKIKFVCICASKQGIESLAKKYPDVRFFVGVIDDVLDKRGFVSPGIGDCGDRLNNTA</sequence>
<organism evidence="11 12">
    <name type="scientific">Coemansia asiatica</name>
    <dbReference type="NCBI Taxonomy" id="1052880"/>
    <lineage>
        <taxon>Eukaryota</taxon>
        <taxon>Fungi</taxon>
        <taxon>Fungi incertae sedis</taxon>
        <taxon>Zoopagomycota</taxon>
        <taxon>Kickxellomycotina</taxon>
        <taxon>Kickxellomycetes</taxon>
        <taxon>Kickxellales</taxon>
        <taxon>Kickxellaceae</taxon>
        <taxon>Coemansia</taxon>
    </lineage>
</organism>
<proteinExistence type="inferred from homology"/>
<reference evidence="11" key="1">
    <citation type="submission" date="2022-07" db="EMBL/GenBank/DDBJ databases">
        <title>Phylogenomic reconstructions and comparative analyses of Kickxellomycotina fungi.</title>
        <authorList>
            <person name="Reynolds N.K."/>
            <person name="Stajich J.E."/>
            <person name="Barry K."/>
            <person name="Grigoriev I.V."/>
            <person name="Crous P."/>
            <person name="Smith M.E."/>
        </authorList>
    </citation>
    <scope>NUCLEOTIDE SEQUENCE</scope>
    <source>
        <strain evidence="11">NBRC 105413</strain>
    </source>
</reference>
<dbReference type="InterPro" id="IPR050054">
    <property type="entry name" value="UPRTase/APRTase"/>
</dbReference>
<dbReference type="PANTHER" id="PTHR32315">
    <property type="entry name" value="ADENINE PHOSPHORIBOSYLTRANSFERASE"/>
    <property type="match status" value="1"/>
</dbReference>
<name>A0A9W7XJH3_9FUNG</name>
<dbReference type="PANTHER" id="PTHR32315:SF4">
    <property type="entry name" value="URACIL PHOSPHORIBOSYLTRANSFERASE, CHLOROPLASTIC"/>
    <property type="match status" value="1"/>
</dbReference>
<evidence type="ECO:0000256" key="4">
    <source>
        <dbReference type="ARBA" id="ARBA00011894"/>
    </source>
</evidence>
<dbReference type="SUPFAM" id="SSF53271">
    <property type="entry name" value="PRTase-like"/>
    <property type="match status" value="1"/>
</dbReference>
<dbReference type="Pfam" id="PF14681">
    <property type="entry name" value="UPRTase"/>
    <property type="match status" value="1"/>
</dbReference>
<dbReference type="EC" id="2.4.2.9" evidence="4"/>
<keyword evidence="7" id="KW-0808">Transferase</keyword>
<comment type="cofactor">
    <cofactor evidence="1">
        <name>Mg(2+)</name>
        <dbReference type="ChEBI" id="CHEBI:18420"/>
    </cofactor>
</comment>
<dbReference type="Proteomes" id="UP001145021">
    <property type="component" value="Unassembled WGS sequence"/>
</dbReference>
<evidence type="ECO:0000256" key="1">
    <source>
        <dbReference type="ARBA" id="ARBA00001946"/>
    </source>
</evidence>
<evidence type="ECO:0000256" key="8">
    <source>
        <dbReference type="ARBA" id="ARBA00022741"/>
    </source>
</evidence>